<evidence type="ECO:0000313" key="1">
    <source>
        <dbReference type="EMBL" id="EGJ71451.1"/>
    </source>
</evidence>
<name>F3ZNB1_9BACE</name>
<gene>
    <name evidence="1" type="ORF">Bcop_1248</name>
</gene>
<reference evidence="1 2" key="1">
    <citation type="journal article" date="2011" name="Stand. Genomic Sci.">
        <title>Non-contiguous finished genome sequence of Bacteroides coprosuis type strain (PC139).</title>
        <authorList>
            <person name="Land M."/>
            <person name="Held B."/>
            <person name="Gronow S."/>
            <person name="Abt B."/>
            <person name="Lucas S."/>
            <person name="Del Rio T.G."/>
            <person name="Nolan M."/>
            <person name="Tice H."/>
            <person name="Cheng J.F."/>
            <person name="Pitluck S."/>
            <person name="Liolios K."/>
            <person name="Pagani I."/>
            <person name="Ivanova N."/>
            <person name="Mavromatis K."/>
            <person name="Mikhailova N."/>
            <person name="Pati A."/>
            <person name="Tapia R."/>
            <person name="Han C."/>
            <person name="Goodwin L."/>
            <person name="Chen A."/>
            <person name="Palaniappan K."/>
            <person name="Hauser L."/>
            <person name="Brambilla E.M."/>
            <person name="Rohde M."/>
            <person name="Goker M."/>
            <person name="Detter J.C."/>
            <person name="Woyke T."/>
            <person name="Bristow J."/>
            <person name="Eisen J.A."/>
            <person name="Markowitz V."/>
            <person name="Hugenholtz P."/>
            <person name="Kyrpides N.C."/>
            <person name="Klenk H.P."/>
            <person name="Lapidus A."/>
        </authorList>
    </citation>
    <scope>NUCLEOTIDE SEQUENCE</scope>
    <source>
        <strain evidence="1 2">DSM 18011</strain>
    </source>
</reference>
<protein>
    <submittedName>
        <fullName evidence="1">Uncharacterized protein</fullName>
    </submittedName>
</protein>
<dbReference type="EMBL" id="CM001167">
    <property type="protein sequence ID" value="EGJ71451.1"/>
    <property type="molecule type" value="Genomic_DNA"/>
</dbReference>
<accession>F3ZNB1</accession>
<dbReference type="Proteomes" id="UP000018439">
    <property type="component" value="Chromosome"/>
</dbReference>
<sequence length="87" mass="9932">MNITEKQLKEIAKAGGMKKANELDFKISDGFYELGVYDDDLEWQPTLTVKILKGNCSDDVIFNTDFDNFDEFAARKMLDTLGLVEME</sequence>
<dbReference type="OrthoDB" id="1097588at2"/>
<evidence type="ECO:0000313" key="2">
    <source>
        <dbReference type="Proteomes" id="UP000018439"/>
    </source>
</evidence>
<keyword evidence="2" id="KW-1185">Reference proteome</keyword>
<dbReference type="AlphaFoldDB" id="F3ZNB1"/>
<dbReference type="HOGENOM" id="CLU_2476818_0_0_10"/>
<organism evidence="1 2">
    <name type="scientific">Bacteroides coprosuis DSM 18011</name>
    <dbReference type="NCBI Taxonomy" id="679937"/>
    <lineage>
        <taxon>Bacteria</taxon>
        <taxon>Pseudomonadati</taxon>
        <taxon>Bacteroidota</taxon>
        <taxon>Bacteroidia</taxon>
        <taxon>Bacteroidales</taxon>
        <taxon>Bacteroidaceae</taxon>
        <taxon>Bacteroides</taxon>
    </lineage>
</organism>
<proteinExistence type="predicted"/>